<sequence>MWDIIFVGAKFLVIGIGGGLFIGLFVCWLISRSPFNELDIPG</sequence>
<dbReference type="AlphaFoldDB" id="X0VIM0"/>
<keyword evidence="1" id="KW-0812">Transmembrane</keyword>
<name>X0VIM0_9ZZZZ</name>
<comment type="caution">
    <text evidence="2">The sequence shown here is derived from an EMBL/GenBank/DDBJ whole genome shotgun (WGS) entry which is preliminary data.</text>
</comment>
<keyword evidence="1" id="KW-0472">Membrane</keyword>
<dbReference type="EMBL" id="BARS01038046">
    <property type="protein sequence ID" value="GAG18144.1"/>
    <property type="molecule type" value="Genomic_DNA"/>
</dbReference>
<evidence type="ECO:0000313" key="2">
    <source>
        <dbReference type="EMBL" id="GAG18144.1"/>
    </source>
</evidence>
<reference evidence="2" key="1">
    <citation type="journal article" date="2014" name="Front. Microbiol.">
        <title>High frequency of phylogenetically diverse reductive dehalogenase-homologous genes in deep subseafloor sedimentary metagenomes.</title>
        <authorList>
            <person name="Kawai M."/>
            <person name="Futagami T."/>
            <person name="Toyoda A."/>
            <person name="Takaki Y."/>
            <person name="Nishi S."/>
            <person name="Hori S."/>
            <person name="Arai W."/>
            <person name="Tsubouchi T."/>
            <person name="Morono Y."/>
            <person name="Uchiyama I."/>
            <person name="Ito T."/>
            <person name="Fujiyama A."/>
            <person name="Inagaki F."/>
            <person name="Takami H."/>
        </authorList>
    </citation>
    <scope>NUCLEOTIDE SEQUENCE</scope>
    <source>
        <strain evidence="2">Expedition CK06-06</strain>
    </source>
</reference>
<evidence type="ECO:0000256" key="1">
    <source>
        <dbReference type="SAM" id="Phobius"/>
    </source>
</evidence>
<keyword evidence="1" id="KW-1133">Transmembrane helix</keyword>
<protein>
    <submittedName>
        <fullName evidence="2">Uncharacterized protein</fullName>
    </submittedName>
</protein>
<feature type="transmembrane region" description="Helical" evidence="1">
    <location>
        <begin position="12"/>
        <end position="31"/>
    </location>
</feature>
<accession>X0VIM0</accession>
<gene>
    <name evidence="2" type="ORF">S01H1_58253</name>
</gene>
<organism evidence="2">
    <name type="scientific">marine sediment metagenome</name>
    <dbReference type="NCBI Taxonomy" id="412755"/>
    <lineage>
        <taxon>unclassified sequences</taxon>
        <taxon>metagenomes</taxon>
        <taxon>ecological metagenomes</taxon>
    </lineage>
</organism>
<proteinExistence type="predicted"/>